<dbReference type="Gene3D" id="3.30.559.10">
    <property type="entry name" value="Chloramphenicol acetyltransferase-like domain"/>
    <property type="match status" value="2"/>
</dbReference>
<dbReference type="Proteomes" id="UP000289340">
    <property type="component" value="Chromosome 18"/>
</dbReference>
<dbReference type="Gramene" id="XM_028357282.1">
    <property type="protein sequence ID" value="XP_028213083.1"/>
    <property type="gene ID" value="LOC114395489"/>
</dbReference>
<name>A0A445FRG2_GLYSO</name>
<comment type="caution">
    <text evidence="2">The sequence shown here is derived from an EMBL/GenBank/DDBJ whole genome shotgun (WGS) entry which is preliminary data.</text>
</comment>
<dbReference type="PANTHER" id="PTHR31642:SF175">
    <property type="entry name" value="SPERMIDINE HYDROXYCINNAMOYL TRANSFERASE"/>
    <property type="match status" value="1"/>
</dbReference>
<dbReference type="InterPro" id="IPR050317">
    <property type="entry name" value="Plant_Fungal_Acyltransferase"/>
</dbReference>
<reference evidence="2 3" key="1">
    <citation type="submission" date="2018-09" db="EMBL/GenBank/DDBJ databases">
        <title>A high-quality reference genome of wild soybean provides a powerful tool to mine soybean genomes.</title>
        <authorList>
            <person name="Xie M."/>
            <person name="Chung C.Y.L."/>
            <person name="Li M.-W."/>
            <person name="Wong F.-L."/>
            <person name="Chan T.-F."/>
            <person name="Lam H.-M."/>
        </authorList>
    </citation>
    <scope>NUCLEOTIDE SEQUENCE [LARGE SCALE GENOMIC DNA]</scope>
    <source>
        <strain evidence="3">cv. W05</strain>
        <tissue evidence="2">Hypocotyl of etiolated seedlings</tissue>
    </source>
</reference>
<protein>
    <submittedName>
        <fullName evidence="2">Spermidine hydroxycinnamoyl transferase</fullName>
    </submittedName>
</protein>
<evidence type="ECO:0000313" key="2">
    <source>
        <dbReference type="EMBL" id="RZB51478.1"/>
    </source>
</evidence>
<accession>A0A445FRG2</accession>
<dbReference type="InterPro" id="IPR023213">
    <property type="entry name" value="CAT-like_dom_sf"/>
</dbReference>
<dbReference type="AlphaFoldDB" id="A0A445FRG2"/>
<keyword evidence="3" id="KW-1185">Reference proteome</keyword>
<dbReference type="GO" id="GO:0016747">
    <property type="term" value="F:acyltransferase activity, transferring groups other than amino-acyl groups"/>
    <property type="evidence" value="ECO:0007669"/>
    <property type="project" value="TreeGrafter"/>
</dbReference>
<dbReference type="EMBL" id="QZWG01000018">
    <property type="protein sequence ID" value="RZB51478.1"/>
    <property type="molecule type" value="Genomic_DNA"/>
</dbReference>
<dbReference type="Pfam" id="PF02458">
    <property type="entry name" value="Transferase"/>
    <property type="match status" value="1"/>
</dbReference>
<comment type="similarity">
    <text evidence="1">Belongs to the plant acyltransferase family.</text>
</comment>
<sequence>MVAIVASYIVTPNQPTPNDPLWMSDSDQIGHLLHVSSIYIYKAKHNSHIIERMRNSLSKLLVYYYPVAGRLSLTKSGRMEVDCNAKGVTLVEAESTKRFGDYGDFSPSESTEELVPKVDYTQPIEEIPLLLLQLTRFHGGEGLAIGVVMSHPLTDAIGFVHFMNRWAKLTRGEAQEPNEIPFLDRTLLKLPHQPSAPSVKLPEWKPAPKIPGKEQTRSAALLELTSNQVQRLKEKANDQSSKEGSRPYSRFEVVAAHIWRCAAKARESGENHPTVARFSVDFRKRLNPPLPQNFFGNALAKAVTPKCYERDIISNPLSFAAQKIREGAHAVTDEYIRSQLNVILGQQQLDQIRAFFKGQGHRLNVPYAGDHNILLTSWITMPLYEADFGWGKPVLFGLATRFQEDRAAILPNPEGYGVTVSIFFQTTLMQLFKTFFYEDM</sequence>
<organism evidence="2 3">
    <name type="scientific">Glycine soja</name>
    <name type="common">Wild soybean</name>
    <dbReference type="NCBI Taxonomy" id="3848"/>
    <lineage>
        <taxon>Eukaryota</taxon>
        <taxon>Viridiplantae</taxon>
        <taxon>Streptophyta</taxon>
        <taxon>Embryophyta</taxon>
        <taxon>Tracheophyta</taxon>
        <taxon>Spermatophyta</taxon>
        <taxon>Magnoliopsida</taxon>
        <taxon>eudicotyledons</taxon>
        <taxon>Gunneridae</taxon>
        <taxon>Pentapetalae</taxon>
        <taxon>rosids</taxon>
        <taxon>fabids</taxon>
        <taxon>Fabales</taxon>
        <taxon>Fabaceae</taxon>
        <taxon>Papilionoideae</taxon>
        <taxon>50 kb inversion clade</taxon>
        <taxon>NPAAA clade</taxon>
        <taxon>indigoferoid/millettioid clade</taxon>
        <taxon>Phaseoleae</taxon>
        <taxon>Glycine</taxon>
        <taxon>Glycine subgen. Soja</taxon>
    </lineage>
</organism>
<dbReference type="PANTHER" id="PTHR31642">
    <property type="entry name" value="TRICHOTHECENE 3-O-ACETYLTRANSFERASE"/>
    <property type="match status" value="1"/>
</dbReference>
<evidence type="ECO:0000313" key="3">
    <source>
        <dbReference type="Proteomes" id="UP000289340"/>
    </source>
</evidence>
<evidence type="ECO:0000256" key="1">
    <source>
        <dbReference type="ARBA" id="ARBA00009861"/>
    </source>
</evidence>
<proteinExistence type="inferred from homology"/>
<keyword evidence="2" id="KW-0808">Transferase</keyword>
<gene>
    <name evidence="2" type="ORF">D0Y65_048062</name>
</gene>